<evidence type="ECO:0000256" key="6">
    <source>
        <dbReference type="SAM" id="MobiDB-lite"/>
    </source>
</evidence>
<reference evidence="9 10" key="1">
    <citation type="journal article" date="2024" name="Nat. Commun.">
        <title>Phylogenomics reveals the evolutionary origins of lichenization in chlorophyte algae.</title>
        <authorList>
            <person name="Puginier C."/>
            <person name="Libourel C."/>
            <person name="Otte J."/>
            <person name="Skaloud P."/>
            <person name="Haon M."/>
            <person name="Grisel S."/>
            <person name="Petersen M."/>
            <person name="Berrin J.G."/>
            <person name="Delaux P.M."/>
            <person name="Dal Grande F."/>
            <person name="Keller J."/>
        </authorList>
    </citation>
    <scope>NUCLEOTIDE SEQUENCE [LARGE SCALE GENOMIC DNA]</scope>
    <source>
        <strain evidence="9 10">SAG 2036</strain>
    </source>
</reference>
<organism evidence="9 10">
    <name type="scientific">Symbiochloris irregularis</name>
    <dbReference type="NCBI Taxonomy" id="706552"/>
    <lineage>
        <taxon>Eukaryota</taxon>
        <taxon>Viridiplantae</taxon>
        <taxon>Chlorophyta</taxon>
        <taxon>core chlorophytes</taxon>
        <taxon>Trebouxiophyceae</taxon>
        <taxon>Trebouxiales</taxon>
        <taxon>Trebouxiaceae</taxon>
        <taxon>Symbiochloris</taxon>
    </lineage>
</organism>
<dbReference type="AlphaFoldDB" id="A0AAW1PZX2"/>
<dbReference type="Pfam" id="PF00270">
    <property type="entry name" value="DEAD"/>
    <property type="match status" value="1"/>
</dbReference>
<dbReference type="SUPFAM" id="SSF52540">
    <property type="entry name" value="P-loop containing nucleoside triphosphate hydrolases"/>
    <property type="match status" value="2"/>
</dbReference>
<feature type="domain" description="Helicase C-terminal" evidence="8">
    <location>
        <begin position="329"/>
        <end position="515"/>
    </location>
</feature>
<dbReference type="GO" id="GO:0003676">
    <property type="term" value="F:nucleic acid binding"/>
    <property type="evidence" value="ECO:0007669"/>
    <property type="project" value="InterPro"/>
</dbReference>
<feature type="domain" description="Helicase ATP-binding" evidence="7">
    <location>
        <begin position="62"/>
        <end position="231"/>
    </location>
</feature>
<evidence type="ECO:0000313" key="10">
    <source>
        <dbReference type="Proteomes" id="UP001465755"/>
    </source>
</evidence>
<dbReference type="InterPro" id="IPR050699">
    <property type="entry name" value="RNA-DNA_Helicase"/>
</dbReference>
<dbReference type="SMART" id="SM00490">
    <property type="entry name" value="HELICc"/>
    <property type="match status" value="1"/>
</dbReference>
<dbReference type="Gene3D" id="3.40.50.300">
    <property type="entry name" value="P-loop containing nucleotide triphosphate hydrolases"/>
    <property type="match status" value="2"/>
</dbReference>
<dbReference type="PROSITE" id="PS51192">
    <property type="entry name" value="HELICASE_ATP_BIND_1"/>
    <property type="match status" value="1"/>
</dbReference>
<dbReference type="PANTHER" id="PTHR12131:SF1">
    <property type="entry name" value="ATP-DEPENDENT RNA HELICASE SUPV3L1, MITOCHONDRIAL-RELATED"/>
    <property type="match status" value="1"/>
</dbReference>
<evidence type="ECO:0000259" key="8">
    <source>
        <dbReference type="PROSITE" id="PS51194"/>
    </source>
</evidence>
<evidence type="ECO:0000313" key="9">
    <source>
        <dbReference type="EMBL" id="KAK9815169.1"/>
    </source>
</evidence>
<feature type="region of interest" description="Disordered" evidence="6">
    <location>
        <begin position="759"/>
        <end position="780"/>
    </location>
</feature>
<name>A0AAW1PZX2_9CHLO</name>
<keyword evidence="1" id="KW-0547">Nucleotide-binding</keyword>
<dbReference type="InterPro" id="IPR001650">
    <property type="entry name" value="Helicase_C-like"/>
</dbReference>
<dbReference type="GO" id="GO:0005524">
    <property type="term" value="F:ATP binding"/>
    <property type="evidence" value="ECO:0007669"/>
    <property type="project" value="UniProtKB-KW"/>
</dbReference>
<comment type="caution">
    <text evidence="9">The sequence shown here is derived from an EMBL/GenBank/DDBJ whole genome shotgun (WGS) entry which is preliminary data.</text>
</comment>
<keyword evidence="10" id="KW-1185">Reference proteome</keyword>
<dbReference type="EMBL" id="JALJOQ010000001">
    <property type="protein sequence ID" value="KAK9815169.1"/>
    <property type="molecule type" value="Genomic_DNA"/>
</dbReference>
<dbReference type="CDD" id="cd18795">
    <property type="entry name" value="SF2_C_Ski2"/>
    <property type="match status" value="1"/>
</dbReference>
<evidence type="ECO:0000256" key="1">
    <source>
        <dbReference type="ARBA" id="ARBA00022741"/>
    </source>
</evidence>
<proteinExistence type="predicted"/>
<accession>A0AAW1PZX2</accession>
<keyword evidence="3" id="KW-0347">Helicase</keyword>
<keyword evidence="4" id="KW-0067">ATP-binding</keyword>
<sequence>MAEQGRSVKECATSTAAAKANAPDNPSGAAKVNEIMQLPFVSMDDVLQVFPFQLDACQKDAIKVILGGESLVVSAPTGSGKTAIAEAATVSALARGKRVIYTTPLKALSNQKLFEFRRLFGTERVGLQTGDGSLNAEGDVVVMTTEVMRNIMYRSAHDAATGRSGSSDRLGDVGLLVLDEVHYLGDPSRGSVWEEVIINCPPHIQLLSMSATIANADDLGAWIKKVHGSCRTLVSLHRPIPLSWQYCHSDGVSTTLQQLLDKKEQRLNPDLAPRAFDDDVFGDPRSVAGARARLQAMLEEQGMVGGSGPGAGMITPSKESVVRKLKAADMLPAIWFIFSRATCDTAVHQMHKAGVSLVTTEERVAIMNEVNKLRKEQSVAIRGDYVPALLQGIASHHAGCLPGWRCLIELLFQRGLLKLVFATETLAAGINMPARSTVLSTVSRRRDDGPSTLTHNELLQMAGRAGRRGFDNQGYCILVHSARDGPSTAADLLFKGPEPLASQFESNYGMTLNLLFSRSLSQARDFVNRSFANYLSSEGRANVQKLIDRWRQQAANYLLDAEKAEAKAGGAESTYQRYETLQARIREVKRTRSAVLAQALTQRSNDAVALLGDQGLPCTAVVELDPRAAAGSMMDQSLVALVVAELDPPVELQGNTSFLSQSWYLCLSADNRLLKIRAEHVSHVGSCRVADQGKASELTMSAAMKAASWQTAQGGVYSAPGPLTTAAVASRIGDKRNLQPLDVAEGFLDSLDHLEEELSGLQKDSKAAKKAAGSKRNEREDIDLRARAARLLKKAKNAARSLEQQEQQQGTWRAFEDVVAVLVAAGALEADTLKAQPLGQVAREVHGGNQLWLAIVLTHNATQDLTAPQLAGLLGAMVAPETASRPHISAAYSPSEAIVSAVEALEPARGRVFHLQAEAGLNFPVEVDLRLAGIVEAWAAGSTWSQVMSDCNLDDGDIARLLSRTIDLLRQAGHCSALLPGLRKAARVAAQAMTRRPITELVS</sequence>
<dbReference type="PANTHER" id="PTHR12131">
    <property type="entry name" value="ATP-DEPENDENT RNA AND DNA HELICASE"/>
    <property type="match status" value="1"/>
</dbReference>
<feature type="coiled-coil region" evidence="5">
    <location>
        <begin position="547"/>
        <end position="591"/>
    </location>
</feature>
<dbReference type="SMART" id="SM00487">
    <property type="entry name" value="DEXDc"/>
    <property type="match status" value="1"/>
</dbReference>
<dbReference type="InterPro" id="IPR014001">
    <property type="entry name" value="Helicase_ATP-bd"/>
</dbReference>
<dbReference type="Pfam" id="PF08148">
    <property type="entry name" value="DSHCT"/>
    <property type="match status" value="1"/>
</dbReference>
<dbReference type="InterPro" id="IPR012961">
    <property type="entry name" value="Ski2/MTR4_C"/>
</dbReference>
<evidence type="ECO:0000259" key="7">
    <source>
        <dbReference type="PROSITE" id="PS51192"/>
    </source>
</evidence>
<protein>
    <submittedName>
        <fullName evidence="9">Uncharacterized protein</fullName>
    </submittedName>
</protein>
<dbReference type="GO" id="GO:0004386">
    <property type="term" value="F:helicase activity"/>
    <property type="evidence" value="ECO:0007669"/>
    <property type="project" value="UniProtKB-KW"/>
</dbReference>
<evidence type="ECO:0000256" key="5">
    <source>
        <dbReference type="SAM" id="Coils"/>
    </source>
</evidence>
<dbReference type="GO" id="GO:0070478">
    <property type="term" value="P:nuclear-transcribed mRNA catabolic process, 3'-5' exonucleolytic nonsense-mediated decay"/>
    <property type="evidence" value="ECO:0007669"/>
    <property type="project" value="TreeGrafter"/>
</dbReference>
<keyword evidence="2" id="KW-0378">Hydrolase</keyword>
<dbReference type="Gene3D" id="1.10.3380.30">
    <property type="match status" value="1"/>
</dbReference>
<dbReference type="GO" id="GO:0055087">
    <property type="term" value="C:Ski complex"/>
    <property type="evidence" value="ECO:0007669"/>
    <property type="project" value="TreeGrafter"/>
</dbReference>
<dbReference type="SMART" id="SM01142">
    <property type="entry name" value="DSHCT"/>
    <property type="match status" value="1"/>
</dbReference>
<evidence type="ECO:0000256" key="2">
    <source>
        <dbReference type="ARBA" id="ARBA00022801"/>
    </source>
</evidence>
<evidence type="ECO:0000256" key="3">
    <source>
        <dbReference type="ARBA" id="ARBA00022806"/>
    </source>
</evidence>
<gene>
    <name evidence="9" type="ORF">WJX73_009621</name>
</gene>
<keyword evidence="5" id="KW-0175">Coiled coil</keyword>
<dbReference type="InterPro" id="IPR011545">
    <property type="entry name" value="DEAD/DEAH_box_helicase_dom"/>
</dbReference>
<dbReference type="Proteomes" id="UP001465755">
    <property type="component" value="Unassembled WGS sequence"/>
</dbReference>
<dbReference type="GO" id="GO:0016787">
    <property type="term" value="F:hydrolase activity"/>
    <property type="evidence" value="ECO:0007669"/>
    <property type="project" value="UniProtKB-KW"/>
</dbReference>
<dbReference type="PROSITE" id="PS51194">
    <property type="entry name" value="HELICASE_CTER"/>
    <property type="match status" value="1"/>
</dbReference>
<evidence type="ECO:0000256" key="4">
    <source>
        <dbReference type="ARBA" id="ARBA00022840"/>
    </source>
</evidence>
<dbReference type="InterPro" id="IPR027417">
    <property type="entry name" value="P-loop_NTPase"/>
</dbReference>